<accession>M5Q3U0</accession>
<feature type="compositionally biased region" description="Polar residues" evidence="1">
    <location>
        <begin position="207"/>
        <end position="224"/>
    </location>
</feature>
<comment type="caution">
    <text evidence="2">The sequence shown here is derived from an EMBL/GenBank/DDBJ whole genome shotgun (WGS) entry which is preliminary data.</text>
</comment>
<evidence type="ECO:0000313" key="3">
    <source>
        <dbReference type="Proteomes" id="UP000011922"/>
    </source>
</evidence>
<gene>
    <name evidence="2" type="ORF">PCS_00675</name>
</gene>
<organism evidence="2 3">
    <name type="scientific">Desulfocurvibacter africanus PCS</name>
    <dbReference type="NCBI Taxonomy" id="1262666"/>
    <lineage>
        <taxon>Bacteria</taxon>
        <taxon>Pseudomonadati</taxon>
        <taxon>Thermodesulfobacteriota</taxon>
        <taxon>Desulfovibrionia</taxon>
        <taxon>Desulfovibrionales</taxon>
        <taxon>Desulfovibrionaceae</taxon>
        <taxon>Desulfocurvibacter</taxon>
    </lineage>
</organism>
<dbReference type="PATRIC" id="fig|1262666.3.peg.681"/>
<sequence>MHQASLRRIEMSSSISSAAHRRKPVCPARLAAVMLVSLLLLTGCGLSTARQLGNFSSLYARGLYLEAEKAAMDSQQELNEIEGGDGLLLCLNAASAALAAGEYRRVVDLLDRAEALSGDADLEGALSKTGGAAAEILVNRNVLGYEPRQYDRIFMNSYKALAFLAMGDVDNARVELNRAFDRQRRAVDFFQAEIAKARDAGARRQADSSPNSSLDTQRIAQASRAQAERMADEEHWKPYPDYVNPFATYLNGLFFLLAGQDSGDLDKALNSLRRVRGMVGDNPYLEQDIALAEAWINGSGNRRTTEPTVWVIFENGLAPDLAQARFNLPLFVVNARMPVKYFAVAFPALQPGRPALSSLGLSNGGMPIAETAPLADVGRVVGAEYKVRLPYELTMAALSAASKAMLQYGAQQAGGGKDTAAGQAASAILALYTAVTTTADTRSWTSLPTDTQLARLSRPTDGRLTITTAEGRVLRTLTLPEARFCLIHVRMPTAGAEPACAIIPFQEVLN</sequence>
<proteinExistence type="predicted"/>
<feature type="region of interest" description="Disordered" evidence="1">
    <location>
        <begin position="200"/>
        <end position="231"/>
    </location>
</feature>
<protein>
    <submittedName>
        <fullName evidence="2">Uncharacterized protein</fullName>
    </submittedName>
</protein>
<dbReference type="EMBL" id="AOSV01000003">
    <property type="protein sequence ID" value="EMG39033.1"/>
    <property type="molecule type" value="Genomic_DNA"/>
</dbReference>
<evidence type="ECO:0000256" key="1">
    <source>
        <dbReference type="SAM" id="MobiDB-lite"/>
    </source>
</evidence>
<evidence type="ECO:0000313" key="2">
    <source>
        <dbReference type="EMBL" id="EMG39033.1"/>
    </source>
</evidence>
<reference evidence="2 3" key="1">
    <citation type="journal article" date="2013" name="Genome Announc.">
        <title>Draft Genome Sequence for Desulfovibrio africanus Strain PCS.</title>
        <authorList>
            <person name="Brown S.D."/>
            <person name="Utturkar S.M."/>
            <person name="Arkin A.P."/>
            <person name="Deutschbauer A.M."/>
            <person name="Elias D.A."/>
            <person name="Hazen T.C."/>
            <person name="Chakraborty R."/>
        </authorList>
    </citation>
    <scope>NUCLEOTIDE SEQUENCE [LARGE SCALE GENOMIC DNA]</scope>
    <source>
        <strain evidence="2 3">PCS</strain>
    </source>
</reference>
<dbReference type="Proteomes" id="UP000011922">
    <property type="component" value="Unassembled WGS sequence"/>
</dbReference>
<dbReference type="AlphaFoldDB" id="M5Q3U0"/>
<name>M5Q3U0_DESAF</name>